<dbReference type="CDD" id="cd23659">
    <property type="entry name" value="USP_At3g01520-like"/>
    <property type="match status" value="1"/>
</dbReference>
<keyword evidence="3" id="KW-1185">Reference proteome</keyword>
<evidence type="ECO:0000259" key="1">
    <source>
        <dbReference type="Pfam" id="PF00582"/>
    </source>
</evidence>
<feature type="domain" description="UspA" evidence="1">
    <location>
        <begin position="171"/>
        <end position="281"/>
    </location>
</feature>
<dbReference type="Gene3D" id="3.40.50.620">
    <property type="entry name" value="HUPs"/>
    <property type="match status" value="1"/>
</dbReference>
<dbReference type="EMBL" id="MCGT01000056">
    <property type="protein sequence ID" value="ORX43324.1"/>
    <property type="molecule type" value="Genomic_DNA"/>
</dbReference>
<protein>
    <recommendedName>
        <fullName evidence="1">UspA domain-containing protein</fullName>
    </recommendedName>
</protein>
<organism evidence="2 3">
    <name type="scientific">Hesseltinella vesiculosa</name>
    <dbReference type="NCBI Taxonomy" id="101127"/>
    <lineage>
        <taxon>Eukaryota</taxon>
        <taxon>Fungi</taxon>
        <taxon>Fungi incertae sedis</taxon>
        <taxon>Mucoromycota</taxon>
        <taxon>Mucoromycotina</taxon>
        <taxon>Mucoromycetes</taxon>
        <taxon>Mucorales</taxon>
        <taxon>Cunninghamellaceae</taxon>
        <taxon>Hesseltinella</taxon>
    </lineage>
</organism>
<dbReference type="Pfam" id="PF00582">
    <property type="entry name" value="Usp"/>
    <property type="match status" value="1"/>
</dbReference>
<dbReference type="InterPro" id="IPR014729">
    <property type="entry name" value="Rossmann-like_a/b/a_fold"/>
</dbReference>
<dbReference type="AlphaFoldDB" id="A0A1X2G440"/>
<name>A0A1X2G440_9FUNG</name>
<dbReference type="PANTHER" id="PTHR46100:SF4">
    <property type="entry name" value="USPA DOMAIN-CONTAINING PROTEIN"/>
    <property type="match status" value="1"/>
</dbReference>
<evidence type="ECO:0000313" key="2">
    <source>
        <dbReference type="EMBL" id="ORX43324.1"/>
    </source>
</evidence>
<dbReference type="InterPro" id="IPR006016">
    <property type="entry name" value="UspA"/>
</dbReference>
<sequence length="282" mass="31896">MLQAKLQETVEHLSHTKCSSASASEQSSVKYLRHGTTQLDLLWNDMEVLQWNSRRAEEDEGASDSEDETLKRITEANRRIGFDSDPIYSTASAIIDVQCKPSILHDPKLRTLLCFGDSSAEQQTYETDRKAISFIYGAGSQGNQIRKSIYTTDLIEIDTDRKYKHKYMILCDFSHESLYAMEWAMGTMLRDHDELLIVAVSNGEDNLDIRESVASLEESLQLTLNVLIDEAKKRLSRMMLYDIKLTCCAAVGRVKEALKQMIRQHSPTMVVCGCRGRGTVKG</sequence>
<dbReference type="PANTHER" id="PTHR46100">
    <property type="entry name" value="IMP2'P"/>
    <property type="match status" value="1"/>
</dbReference>
<dbReference type="Proteomes" id="UP000242146">
    <property type="component" value="Unassembled WGS sequence"/>
</dbReference>
<comment type="caution">
    <text evidence="2">The sequence shown here is derived from an EMBL/GenBank/DDBJ whole genome shotgun (WGS) entry which is preliminary data.</text>
</comment>
<accession>A0A1X2G440</accession>
<proteinExistence type="predicted"/>
<reference evidence="2 3" key="1">
    <citation type="submission" date="2016-07" db="EMBL/GenBank/DDBJ databases">
        <title>Pervasive Adenine N6-methylation of Active Genes in Fungi.</title>
        <authorList>
            <consortium name="DOE Joint Genome Institute"/>
            <person name="Mondo S.J."/>
            <person name="Dannebaum R.O."/>
            <person name="Kuo R.C."/>
            <person name="Labutti K."/>
            <person name="Haridas S."/>
            <person name="Kuo A."/>
            <person name="Salamov A."/>
            <person name="Ahrendt S.R."/>
            <person name="Lipzen A."/>
            <person name="Sullivan W."/>
            <person name="Andreopoulos W.B."/>
            <person name="Clum A."/>
            <person name="Lindquist E."/>
            <person name="Daum C."/>
            <person name="Ramamoorthy G.K."/>
            <person name="Gryganskyi A."/>
            <person name="Culley D."/>
            <person name="Magnuson J.K."/>
            <person name="James T.Y."/>
            <person name="O'Malley M.A."/>
            <person name="Stajich J.E."/>
            <person name="Spatafora J.W."/>
            <person name="Visel A."/>
            <person name="Grigoriev I.V."/>
        </authorList>
    </citation>
    <scope>NUCLEOTIDE SEQUENCE [LARGE SCALE GENOMIC DNA]</scope>
    <source>
        <strain evidence="2 3">NRRL 3301</strain>
    </source>
</reference>
<evidence type="ECO:0000313" key="3">
    <source>
        <dbReference type="Proteomes" id="UP000242146"/>
    </source>
</evidence>
<dbReference type="SUPFAM" id="SSF52402">
    <property type="entry name" value="Adenine nucleotide alpha hydrolases-like"/>
    <property type="match status" value="1"/>
</dbReference>
<dbReference type="STRING" id="101127.A0A1X2G440"/>
<gene>
    <name evidence="2" type="ORF">DM01DRAFT_1340784</name>
</gene>
<dbReference type="OrthoDB" id="843225at2759"/>